<dbReference type="AlphaFoldDB" id="A0AAF0FZ50"/>
<dbReference type="GeneID" id="79949081"/>
<evidence type="ECO:0000313" key="4">
    <source>
        <dbReference type="Proteomes" id="UP001218895"/>
    </source>
</evidence>
<sequence>MGFQSLHKALLLLRHPVMWLSGVFSGLFCASLVYLAFLGTAGAFYAERLLVFGLLMLPFFLAATYGSIKGEDYSFKNYLKEGISGYFRVLLPTVIITAVFFVFILVLALPGTMSGASGMLLMSVSFIVILIPVLLFVFFYDTAAIFEDKKVFECIRRSFEVSYSRTVPIFGFYLLTVLILFILFTGFSLLWSGILASQFEPLLSMSEEEINNFATNPDAVREMLGEYGVLITAVMTFFGAFVFTVFFLPYKAVFYRDHLKDSKITPVSKEPLGEYDEKGRWYKY</sequence>
<gene>
    <name evidence="3" type="ORF">L1994_01760</name>
</gene>
<keyword evidence="4" id="KW-1185">Reference proteome</keyword>
<proteinExistence type="predicted"/>
<keyword evidence="1" id="KW-0812">Transmembrane</keyword>
<dbReference type="Pfam" id="PF25231">
    <property type="entry name" value="DUF7847"/>
    <property type="match status" value="1"/>
</dbReference>
<feature type="transmembrane region" description="Helical" evidence="1">
    <location>
        <begin position="17"/>
        <end position="37"/>
    </location>
</feature>
<reference evidence="3" key="1">
    <citation type="submission" date="2022-01" db="EMBL/GenBank/DDBJ databases">
        <title>Complete genome of Methanomicrobium antiquum DSM 21220.</title>
        <authorList>
            <person name="Chen S.-C."/>
            <person name="You Y.-T."/>
            <person name="Zhou Y.-Z."/>
            <person name="Lai M.-C."/>
        </authorList>
    </citation>
    <scope>NUCLEOTIDE SEQUENCE</scope>
    <source>
        <strain evidence="3">DSM 21220</strain>
    </source>
</reference>
<accession>A0AAF0FZ50</accession>
<evidence type="ECO:0000256" key="1">
    <source>
        <dbReference type="SAM" id="Phobius"/>
    </source>
</evidence>
<keyword evidence="1" id="KW-1133">Transmembrane helix</keyword>
<evidence type="ECO:0000313" key="3">
    <source>
        <dbReference type="EMBL" id="WFN37144.1"/>
    </source>
</evidence>
<dbReference type="EMBL" id="CP091092">
    <property type="protein sequence ID" value="WFN37144.1"/>
    <property type="molecule type" value="Genomic_DNA"/>
</dbReference>
<dbReference type="InterPro" id="IPR057169">
    <property type="entry name" value="DUF7847"/>
</dbReference>
<feature type="domain" description="DUF7847" evidence="2">
    <location>
        <begin position="7"/>
        <end position="258"/>
    </location>
</feature>
<keyword evidence="1" id="KW-0472">Membrane</keyword>
<dbReference type="RefSeq" id="WP_278099983.1">
    <property type="nucleotide sequence ID" value="NZ_CP091092.1"/>
</dbReference>
<evidence type="ECO:0000259" key="2">
    <source>
        <dbReference type="Pfam" id="PF25231"/>
    </source>
</evidence>
<feature type="transmembrane region" description="Helical" evidence="1">
    <location>
        <begin position="89"/>
        <end position="109"/>
    </location>
</feature>
<organism evidence="3 4">
    <name type="scientific">Methanomicrobium antiquum</name>
    <dbReference type="NCBI Taxonomy" id="487686"/>
    <lineage>
        <taxon>Archaea</taxon>
        <taxon>Methanobacteriati</taxon>
        <taxon>Methanobacteriota</taxon>
        <taxon>Stenosarchaea group</taxon>
        <taxon>Methanomicrobia</taxon>
        <taxon>Methanomicrobiales</taxon>
        <taxon>Methanomicrobiaceae</taxon>
        <taxon>Methanomicrobium</taxon>
    </lineage>
</organism>
<feature type="transmembrane region" description="Helical" evidence="1">
    <location>
        <begin position="49"/>
        <end position="68"/>
    </location>
</feature>
<dbReference type="KEGG" id="manq:L1994_01760"/>
<name>A0AAF0FZ50_9EURY</name>
<feature type="transmembrane region" description="Helical" evidence="1">
    <location>
        <begin position="227"/>
        <end position="250"/>
    </location>
</feature>
<feature type="transmembrane region" description="Helical" evidence="1">
    <location>
        <begin position="167"/>
        <end position="194"/>
    </location>
</feature>
<protein>
    <recommendedName>
        <fullName evidence="2">DUF7847 domain-containing protein</fullName>
    </recommendedName>
</protein>
<dbReference type="Proteomes" id="UP001218895">
    <property type="component" value="Chromosome"/>
</dbReference>
<feature type="transmembrane region" description="Helical" evidence="1">
    <location>
        <begin position="121"/>
        <end position="146"/>
    </location>
</feature>